<feature type="region of interest" description="Disordered" evidence="1">
    <location>
        <begin position="234"/>
        <end position="276"/>
    </location>
</feature>
<gene>
    <name evidence="2" type="ORF">FIV42_05440</name>
</gene>
<accession>A0A4Y6PPC3</accession>
<evidence type="ECO:0000256" key="1">
    <source>
        <dbReference type="SAM" id="MobiDB-lite"/>
    </source>
</evidence>
<evidence type="ECO:0000313" key="3">
    <source>
        <dbReference type="Proteomes" id="UP000315995"/>
    </source>
</evidence>
<feature type="compositionally biased region" description="Acidic residues" evidence="1">
    <location>
        <begin position="248"/>
        <end position="267"/>
    </location>
</feature>
<dbReference type="EMBL" id="CP041186">
    <property type="protein sequence ID" value="QDG50192.1"/>
    <property type="molecule type" value="Genomic_DNA"/>
</dbReference>
<keyword evidence="3" id="KW-1185">Reference proteome</keyword>
<dbReference type="Proteomes" id="UP000315995">
    <property type="component" value="Chromosome"/>
</dbReference>
<protein>
    <submittedName>
        <fullName evidence="2">Uncharacterized protein</fullName>
    </submittedName>
</protein>
<accession>A0A5B8Y4S0</accession>
<dbReference type="OrthoDB" id="5505365at2"/>
<organism evidence="2 3">
    <name type="scientific">Persicimonas caeni</name>
    <dbReference type="NCBI Taxonomy" id="2292766"/>
    <lineage>
        <taxon>Bacteria</taxon>
        <taxon>Deltaproteobacteria</taxon>
        <taxon>Bradymonadales</taxon>
        <taxon>Bradymonadaceae</taxon>
        <taxon>Persicimonas</taxon>
    </lineage>
</organism>
<proteinExistence type="predicted"/>
<sequence>MFDKLYPHLELYQYGVGNLDYCHKTLTPILEGVGDEKILAQNQRFGDALGEAREVKYNYENQKQAGPLARKKAAARDVQVDRNLGLVYRNVDGFAQMEGDSEHKTAAREMLEDLLPNGVHGIITQTFDEQHVTVDEFLTRVRQDYADTLQLLGTTPMIDNLERLNTRFGEELKATDMKKVPFSDFKAALAVAQEEFAKLIFVVCAHFLHEPDERNRVLAPVIEQNERVAAYIKRRGTNPEIDPNTGEVIEDQDDDADDEPVDTDVTPDADPVPVTE</sequence>
<dbReference type="RefSeq" id="WP_141196688.1">
    <property type="nucleotide sequence ID" value="NZ_CP041186.1"/>
</dbReference>
<evidence type="ECO:0000313" key="2">
    <source>
        <dbReference type="EMBL" id="QDG50192.1"/>
    </source>
</evidence>
<name>A0A4Y6PPC3_PERCE</name>
<reference evidence="2 3" key="1">
    <citation type="submission" date="2019-06" db="EMBL/GenBank/DDBJ databases">
        <title>Persicimonas caeni gen. nov., sp. nov., a predatory bacterium isolated from solar saltern.</title>
        <authorList>
            <person name="Wang S."/>
        </authorList>
    </citation>
    <scope>NUCLEOTIDE SEQUENCE [LARGE SCALE GENOMIC DNA]</scope>
    <source>
        <strain evidence="2 3">YN101</strain>
    </source>
</reference>
<dbReference type="AlphaFoldDB" id="A0A4Y6PPC3"/>